<feature type="compositionally biased region" description="Low complexity" evidence="1">
    <location>
        <begin position="159"/>
        <end position="177"/>
    </location>
</feature>
<dbReference type="Proteomes" id="UP000799424">
    <property type="component" value="Unassembled WGS sequence"/>
</dbReference>
<feature type="region of interest" description="Disordered" evidence="1">
    <location>
        <begin position="159"/>
        <end position="191"/>
    </location>
</feature>
<evidence type="ECO:0000313" key="2">
    <source>
        <dbReference type="EMBL" id="KAF2832318.1"/>
    </source>
</evidence>
<sequence length="205" mass="21536">MAGDEWGCAGRGEDARKAGAVGDMVGLCRPTPESHTRGLAACTPPWRSRTQADAVEAAIAFLAFRRPPCGTKRLVWRAVGDSLAAIKKAPTPSSVPCVDGRHAPLLITVRWHFRWSGKFGVARFGKQSGRPSGAPGGPRLLEQSGRLGSCTICSANPVAPASPAPSQSTPQNSPSNARTHRRAAGCNTSTVPTTSAVSCQIRAWR</sequence>
<gene>
    <name evidence="2" type="ORF">CC86DRAFT_401089</name>
</gene>
<organism evidence="2 3">
    <name type="scientific">Ophiobolus disseminans</name>
    <dbReference type="NCBI Taxonomy" id="1469910"/>
    <lineage>
        <taxon>Eukaryota</taxon>
        <taxon>Fungi</taxon>
        <taxon>Dikarya</taxon>
        <taxon>Ascomycota</taxon>
        <taxon>Pezizomycotina</taxon>
        <taxon>Dothideomycetes</taxon>
        <taxon>Pleosporomycetidae</taxon>
        <taxon>Pleosporales</taxon>
        <taxon>Pleosporineae</taxon>
        <taxon>Phaeosphaeriaceae</taxon>
        <taxon>Ophiobolus</taxon>
    </lineage>
</organism>
<proteinExistence type="predicted"/>
<dbReference type="OrthoDB" id="10653426at2759"/>
<dbReference type="EMBL" id="MU006217">
    <property type="protein sequence ID" value="KAF2832318.1"/>
    <property type="molecule type" value="Genomic_DNA"/>
</dbReference>
<reference evidence="2" key="1">
    <citation type="journal article" date="2020" name="Stud. Mycol.">
        <title>101 Dothideomycetes genomes: a test case for predicting lifestyles and emergence of pathogens.</title>
        <authorList>
            <person name="Haridas S."/>
            <person name="Albert R."/>
            <person name="Binder M."/>
            <person name="Bloem J."/>
            <person name="Labutti K."/>
            <person name="Salamov A."/>
            <person name="Andreopoulos B."/>
            <person name="Baker S."/>
            <person name="Barry K."/>
            <person name="Bills G."/>
            <person name="Bluhm B."/>
            <person name="Cannon C."/>
            <person name="Castanera R."/>
            <person name="Culley D."/>
            <person name="Daum C."/>
            <person name="Ezra D."/>
            <person name="Gonzalez J."/>
            <person name="Henrissat B."/>
            <person name="Kuo A."/>
            <person name="Liang C."/>
            <person name="Lipzen A."/>
            <person name="Lutzoni F."/>
            <person name="Magnuson J."/>
            <person name="Mondo S."/>
            <person name="Nolan M."/>
            <person name="Ohm R."/>
            <person name="Pangilinan J."/>
            <person name="Park H.-J."/>
            <person name="Ramirez L."/>
            <person name="Alfaro M."/>
            <person name="Sun H."/>
            <person name="Tritt A."/>
            <person name="Yoshinaga Y."/>
            <person name="Zwiers L.-H."/>
            <person name="Turgeon B."/>
            <person name="Goodwin S."/>
            <person name="Spatafora J."/>
            <person name="Crous P."/>
            <person name="Grigoriev I."/>
        </authorList>
    </citation>
    <scope>NUCLEOTIDE SEQUENCE</scope>
    <source>
        <strain evidence="2">CBS 113818</strain>
    </source>
</reference>
<protein>
    <submittedName>
        <fullName evidence="2">Uncharacterized protein</fullName>
    </submittedName>
</protein>
<evidence type="ECO:0000313" key="3">
    <source>
        <dbReference type="Proteomes" id="UP000799424"/>
    </source>
</evidence>
<accession>A0A6A7AHY8</accession>
<name>A0A6A7AHY8_9PLEO</name>
<evidence type="ECO:0000256" key="1">
    <source>
        <dbReference type="SAM" id="MobiDB-lite"/>
    </source>
</evidence>
<keyword evidence="3" id="KW-1185">Reference proteome</keyword>
<dbReference type="AlphaFoldDB" id="A0A6A7AHY8"/>